<evidence type="ECO:0000313" key="13">
    <source>
        <dbReference type="Proteomes" id="UP000708148"/>
    </source>
</evidence>
<gene>
    <name evidence="12" type="ORF">OSTQU699_LOCUS3470</name>
</gene>
<feature type="region of interest" description="Disordered" evidence="9">
    <location>
        <begin position="1"/>
        <end position="21"/>
    </location>
</feature>
<name>A0A8S1IW58_9CHLO</name>
<dbReference type="GO" id="GO:0005509">
    <property type="term" value="F:calcium ion binding"/>
    <property type="evidence" value="ECO:0007669"/>
    <property type="project" value="InterPro"/>
</dbReference>
<dbReference type="FunFam" id="3.30.200.20:FF:000042">
    <property type="entry name" value="Aurora kinase A"/>
    <property type="match status" value="1"/>
</dbReference>
<evidence type="ECO:0000256" key="2">
    <source>
        <dbReference type="ARBA" id="ARBA00022679"/>
    </source>
</evidence>
<comment type="caution">
    <text evidence="12">The sequence shown here is derived from an EMBL/GenBank/DDBJ whole genome shotgun (WGS) entry which is preliminary data.</text>
</comment>
<dbReference type="GO" id="GO:0004674">
    <property type="term" value="F:protein serine/threonine kinase activity"/>
    <property type="evidence" value="ECO:0007669"/>
    <property type="project" value="UniProtKB-KW"/>
</dbReference>
<keyword evidence="4" id="KW-0418">Kinase</keyword>
<dbReference type="InterPro" id="IPR001245">
    <property type="entry name" value="Ser-Thr/Tyr_kinase_cat_dom"/>
</dbReference>
<dbReference type="EMBL" id="CAJHUC010000764">
    <property type="protein sequence ID" value="CAD7698109.1"/>
    <property type="molecule type" value="Genomic_DNA"/>
</dbReference>
<feature type="repeat" description="ANK" evidence="7">
    <location>
        <begin position="1029"/>
        <end position="1061"/>
    </location>
</feature>
<dbReference type="Gene3D" id="1.10.238.10">
    <property type="entry name" value="EF-hand"/>
    <property type="match status" value="1"/>
</dbReference>
<dbReference type="SMART" id="SM00220">
    <property type="entry name" value="S_TKc"/>
    <property type="match status" value="2"/>
</dbReference>
<dbReference type="InterPro" id="IPR017441">
    <property type="entry name" value="Protein_kinase_ATP_BS"/>
</dbReference>
<dbReference type="SMART" id="SM00248">
    <property type="entry name" value="ANK"/>
    <property type="match status" value="9"/>
</dbReference>
<dbReference type="Pfam" id="PF00069">
    <property type="entry name" value="Pkinase"/>
    <property type="match status" value="1"/>
</dbReference>
<keyword evidence="7" id="KW-0040">ANK repeat</keyword>
<dbReference type="Gene3D" id="1.10.510.10">
    <property type="entry name" value="Transferase(Phosphotransferase) domain 1"/>
    <property type="match status" value="3"/>
</dbReference>
<dbReference type="OrthoDB" id="1335080at2759"/>
<feature type="domain" description="EF-hand" evidence="11">
    <location>
        <begin position="1557"/>
        <end position="1592"/>
    </location>
</feature>
<dbReference type="Pfam" id="PF13637">
    <property type="entry name" value="Ank_4"/>
    <property type="match status" value="1"/>
</dbReference>
<accession>A0A8S1IW58</accession>
<dbReference type="InterPro" id="IPR000719">
    <property type="entry name" value="Prot_kinase_dom"/>
</dbReference>
<evidence type="ECO:0000256" key="4">
    <source>
        <dbReference type="ARBA" id="ARBA00022777"/>
    </source>
</evidence>
<feature type="repeat" description="ANK" evidence="7">
    <location>
        <begin position="1062"/>
        <end position="1094"/>
    </location>
</feature>
<dbReference type="PROSITE" id="PS50088">
    <property type="entry name" value="ANK_REPEAT"/>
    <property type="match status" value="7"/>
</dbReference>
<dbReference type="FunFam" id="1.10.238.10:FF:000001">
    <property type="entry name" value="Calmodulin 1"/>
    <property type="match status" value="1"/>
</dbReference>
<feature type="domain" description="EF-hand" evidence="11">
    <location>
        <begin position="1593"/>
        <end position="1628"/>
    </location>
</feature>
<feature type="domain" description="Protein kinase" evidence="10">
    <location>
        <begin position="1223"/>
        <end position="1478"/>
    </location>
</feature>
<dbReference type="PANTHER" id="PTHR24349">
    <property type="entry name" value="SERINE/THREONINE-PROTEIN KINASE"/>
    <property type="match status" value="1"/>
</dbReference>
<evidence type="ECO:0000313" key="12">
    <source>
        <dbReference type="EMBL" id="CAD7698109.1"/>
    </source>
</evidence>
<protein>
    <submittedName>
        <fullName evidence="12">Uncharacterized protein</fullName>
    </submittedName>
</protein>
<dbReference type="InterPro" id="IPR011992">
    <property type="entry name" value="EF-hand-dom_pair"/>
</dbReference>
<feature type="domain" description="Protein kinase" evidence="10">
    <location>
        <begin position="597"/>
        <end position="893"/>
    </location>
</feature>
<evidence type="ECO:0000256" key="9">
    <source>
        <dbReference type="SAM" id="MobiDB-lite"/>
    </source>
</evidence>
<evidence type="ECO:0000256" key="1">
    <source>
        <dbReference type="ARBA" id="ARBA00022527"/>
    </source>
</evidence>
<dbReference type="PROSITE" id="PS00108">
    <property type="entry name" value="PROTEIN_KINASE_ST"/>
    <property type="match status" value="2"/>
</dbReference>
<dbReference type="Pfam" id="PF13499">
    <property type="entry name" value="EF-hand_7"/>
    <property type="match status" value="2"/>
</dbReference>
<feature type="repeat" description="ANK" evidence="7">
    <location>
        <begin position="1095"/>
        <end position="1127"/>
    </location>
</feature>
<dbReference type="PROSITE" id="PS50011">
    <property type="entry name" value="PROTEIN_KINASE_DOM"/>
    <property type="match status" value="3"/>
</dbReference>
<feature type="binding site" evidence="8">
    <location>
        <position position="1256"/>
    </location>
    <ligand>
        <name>ATP</name>
        <dbReference type="ChEBI" id="CHEBI:30616"/>
    </ligand>
</feature>
<dbReference type="SMART" id="SM00054">
    <property type="entry name" value="EFh"/>
    <property type="match status" value="4"/>
</dbReference>
<reference evidence="12" key="1">
    <citation type="submission" date="2020-12" db="EMBL/GenBank/DDBJ databases">
        <authorList>
            <person name="Iha C."/>
        </authorList>
    </citation>
    <scope>NUCLEOTIDE SEQUENCE</scope>
</reference>
<dbReference type="InterPro" id="IPR002110">
    <property type="entry name" value="Ankyrin_rpt"/>
</dbReference>
<keyword evidence="3 8" id="KW-0547">Nucleotide-binding</keyword>
<dbReference type="InterPro" id="IPR011009">
    <property type="entry name" value="Kinase-like_dom_sf"/>
</dbReference>
<dbReference type="InterPro" id="IPR036770">
    <property type="entry name" value="Ankyrin_rpt-contain_sf"/>
</dbReference>
<keyword evidence="5" id="KW-0106">Calcium</keyword>
<dbReference type="Pfam" id="PF07714">
    <property type="entry name" value="PK_Tyr_Ser-Thr"/>
    <property type="match status" value="2"/>
</dbReference>
<keyword evidence="1" id="KW-0723">Serine/threonine-protein kinase</keyword>
<feature type="repeat" description="ANK" evidence="7">
    <location>
        <begin position="963"/>
        <end position="995"/>
    </location>
</feature>
<dbReference type="SUPFAM" id="SSF47473">
    <property type="entry name" value="EF-hand"/>
    <property type="match status" value="1"/>
</dbReference>
<evidence type="ECO:0000256" key="8">
    <source>
        <dbReference type="PROSITE-ProRule" id="PRU10141"/>
    </source>
</evidence>
<evidence type="ECO:0000256" key="7">
    <source>
        <dbReference type="PROSITE-ProRule" id="PRU00023"/>
    </source>
</evidence>
<keyword evidence="6 8" id="KW-0067">ATP-binding</keyword>
<organism evidence="12 13">
    <name type="scientific">Ostreobium quekettii</name>
    <dbReference type="NCBI Taxonomy" id="121088"/>
    <lineage>
        <taxon>Eukaryota</taxon>
        <taxon>Viridiplantae</taxon>
        <taxon>Chlorophyta</taxon>
        <taxon>core chlorophytes</taxon>
        <taxon>Ulvophyceae</taxon>
        <taxon>TCBD clade</taxon>
        <taxon>Bryopsidales</taxon>
        <taxon>Ostreobineae</taxon>
        <taxon>Ostreobiaceae</taxon>
        <taxon>Ostreobium</taxon>
    </lineage>
</organism>
<dbReference type="Pfam" id="PF12796">
    <property type="entry name" value="Ank_2"/>
    <property type="match status" value="2"/>
</dbReference>
<evidence type="ECO:0000256" key="5">
    <source>
        <dbReference type="ARBA" id="ARBA00022837"/>
    </source>
</evidence>
<dbReference type="SUPFAM" id="SSF56112">
    <property type="entry name" value="Protein kinase-like (PK-like)"/>
    <property type="match status" value="3"/>
</dbReference>
<sequence length="1661" mass="185443">MDATTLPGGETRAGETTEHSAYGTQYNRKMMMFLKTQLDKVKAVTSPRAASQEEVALFDSKLEEGERLLACSRAPFDVRDFCSIGRLRTGVEGVCQSLKEILQCWRMHDTLEFKDEIPEEDVQEDELHLQMLLSYILKGDCTGIDDELMRMLDPLKEEHERRLVHLRVVDQGGLTLGHCVGESRSAVVFQAEWSEQAGKVAVKKPKGHVPIEEYACLIQEAAVQAALRDCDFVVQLYAATLDGWLVMELADTDLHAASRDRALGWKVRLKLLQQASLGLSRMHCQTYPLIHSDVKPTNFLVFGKTPAEYLVKVSDFGHASELRGNRSKTARLGEGAPQYIAPETYNAESPTTASDVFSFGVIMYEVVTGRNPYETIPGCVEDLVIMRKKLEEEEPCVVEDRDCPKEMRELMKRCCRLDPQSRPHMAEVSSLLQLLPDKWLVPPANECKEMDQLPKAVQLGNHLDHIIEEIEGTNSTMYGQRMAHFLQSNVRRLERPLVMPSDAPEQQWREDAANLRDHLELGLQLLRQLSVFDDELFCKTADAKRAVERVLNAVHSFALRWDLQNAPRIATEVPAMCSSRDREDLNECLARLFEDRSFDFEGVGEGARRPWERARLRFIEKRWKLSVVPEQDIIRLGVIAKDVWHVQLPKYNQSSLVAKQVVQTDGYNMEMQDLMKFFNAAFSQTLLDSRYVVELRGVTKAGALVMESAKNNMRQWYRSLTAVDRCAVALKIGALSQAARALYSVHGHGIVHGAVKSTNFLMFGNEKGEGCIVKIVGLRVAPDSSNSTCSVSRAVRWTAGELYEGAVPSMESDAFSFGTLMYEVVTGKLPYRHRTTAAEVMRAKLCGEEPCHISEQLRMLWRSEILELMRACCAMDPKERPSMDDVCSCLEMCAKQQKGTTCLHWAAEQGLTAMTTLELTESNVDSEDHNGWTPLMFAAENGHTATAELLLNRGACVNLTKQNSWTPLILAADGGHMDTAELLVDRGASVDMTNKMGDTPLMYAADGGHGDMAEMLLSRCATVDIANENGRTALMFAGDRGHTSIVRLLLDQGASVSACHKGGWTPLMFAADGGHVATMELLLKQGASVNTANKNGWTALMLAVRGGHSAATKLLLAHGANVNFTELNGWTPIMFAAHGGHLDIAKVLLDKFASVAVASKNGWMPLMLAKEHGHNAVAELLERTRSPVEFAEQLQLSIPTSRKEAKSFRRVLCRETPDIEAEYELGEKLGQGKFGITRMAVNRATTEKAACKSILKRKILGTEEVEREIEVMHHLAGHPNIVQLKGVYEDRHHIHLVMELCSGGQLLDRIVSKGRYSERDAATACRTMVQVVSHCHKMGVIHRDLKPENFLLVDGGDEPMLKAIDFGLSVFFQEGEVLEHIVGSPYYVAPEVLQKHHGKELDIWSCGVILYILLSGTPPFNGRTEAQIFDSILKGSLDLESGPWPRISKGAKDCVQLMLCREPRERASASELLQHPWLKEDGTASEEPLDHSIVSRIQHFSAMNKLKKEAFKVIATCMPKEEIEGLKRMFHEIDADNSGTITVDELRKGLHNKGEFLPESELQRLMDDMDVDGNGVVDYNEFLAATLNLRGLQNDEKLMMAFKHFDTDNSGYITHDELIEGLRETGSSEDSVRQILAEVDKDDDGRIDYEEFCAMMISKQA</sequence>
<feature type="domain" description="Protein kinase" evidence="10">
    <location>
        <begin position="174"/>
        <end position="440"/>
    </location>
</feature>
<feature type="repeat" description="ANK" evidence="7">
    <location>
        <begin position="1128"/>
        <end position="1160"/>
    </location>
</feature>
<dbReference type="InterPro" id="IPR002048">
    <property type="entry name" value="EF_hand_dom"/>
</dbReference>
<dbReference type="CDD" id="cd05117">
    <property type="entry name" value="STKc_CAMK"/>
    <property type="match status" value="1"/>
</dbReference>
<dbReference type="PROSITE" id="PS50222">
    <property type="entry name" value="EF_HAND_2"/>
    <property type="match status" value="4"/>
</dbReference>
<keyword evidence="2" id="KW-0808">Transferase</keyword>
<proteinExistence type="predicted"/>
<evidence type="ECO:0000256" key="6">
    <source>
        <dbReference type="ARBA" id="ARBA00022840"/>
    </source>
</evidence>
<feature type="repeat" description="ANK" evidence="7">
    <location>
        <begin position="930"/>
        <end position="962"/>
    </location>
</feature>
<dbReference type="Proteomes" id="UP000708148">
    <property type="component" value="Unassembled WGS sequence"/>
</dbReference>
<evidence type="ECO:0000259" key="10">
    <source>
        <dbReference type="PROSITE" id="PS50011"/>
    </source>
</evidence>
<dbReference type="PROSITE" id="PS50297">
    <property type="entry name" value="ANK_REP_REGION"/>
    <property type="match status" value="7"/>
</dbReference>
<dbReference type="InterPro" id="IPR008271">
    <property type="entry name" value="Ser/Thr_kinase_AS"/>
</dbReference>
<feature type="repeat" description="ANK" evidence="7">
    <location>
        <begin position="996"/>
        <end position="1028"/>
    </location>
</feature>
<dbReference type="InterPro" id="IPR018247">
    <property type="entry name" value="EF_Hand_1_Ca_BS"/>
</dbReference>
<dbReference type="SUPFAM" id="SSF48403">
    <property type="entry name" value="Ankyrin repeat"/>
    <property type="match status" value="1"/>
</dbReference>
<dbReference type="PROSITE" id="PS00107">
    <property type="entry name" value="PROTEIN_KINASE_ATP"/>
    <property type="match status" value="1"/>
</dbReference>
<dbReference type="Gene3D" id="3.30.200.20">
    <property type="entry name" value="Phosphorylase Kinase, domain 1"/>
    <property type="match status" value="1"/>
</dbReference>
<evidence type="ECO:0000259" key="11">
    <source>
        <dbReference type="PROSITE" id="PS50222"/>
    </source>
</evidence>
<dbReference type="Gene3D" id="1.25.40.20">
    <property type="entry name" value="Ankyrin repeat-containing domain"/>
    <property type="match status" value="3"/>
</dbReference>
<dbReference type="CDD" id="cd00051">
    <property type="entry name" value="EFh"/>
    <property type="match status" value="2"/>
</dbReference>
<evidence type="ECO:0000256" key="3">
    <source>
        <dbReference type="ARBA" id="ARBA00022741"/>
    </source>
</evidence>
<dbReference type="PROSITE" id="PS00018">
    <property type="entry name" value="EF_HAND_1"/>
    <property type="match status" value="4"/>
</dbReference>
<feature type="domain" description="EF-hand" evidence="11">
    <location>
        <begin position="1629"/>
        <end position="1661"/>
    </location>
</feature>
<dbReference type="FunFam" id="1.10.510.10:FF:000178">
    <property type="entry name" value="Calcium-dependent protein kinase 5"/>
    <property type="match status" value="1"/>
</dbReference>
<feature type="domain" description="EF-hand" evidence="11">
    <location>
        <begin position="1521"/>
        <end position="1556"/>
    </location>
</feature>
<dbReference type="GO" id="GO:0005524">
    <property type="term" value="F:ATP binding"/>
    <property type="evidence" value="ECO:0007669"/>
    <property type="project" value="UniProtKB-UniRule"/>
</dbReference>
<dbReference type="InterPro" id="IPR050205">
    <property type="entry name" value="CDPK_Ser/Thr_kinases"/>
</dbReference>
<keyword evidence="13" id="KW-1185">Reference proteome</keyword>